<dbReference type="Gramene" id="ORUFI05G24690.1">
    <property type="protein sequence ID" value="ORUFI05G24690.1"/>
    <property type="gene ID" value="ORUFI05G24690"/>
</dbReference>
<feature type="transmembrane region" description="Helical" evidence="1">
    <location>
        <begin position="69"/>
        <end position="90"/>
    </location>
</feature>
<dbReference type="AlphaFoldDB" id="A0A0E0PQ51"/>
<organism evidence="2 3">
    <name type="scientific">Oryza rufipogon</name>
    <name type="common">Brownbeard rice</name>
    <name type="synonym">Asian wild rice</name>
    <dbReference type="NCBI Taxonomy" id="4529"/>
    <lineage>
        <taxon>Eukaryota</taxon>
        <taxon>Viridiplantae</taxon>
        <taxon>Streptophyta</taxon>
        <taxon>Embryophyta</taxon>
        <taxon>Tracheophyta</taxon>
        <taxon>Spermatophyta</taxon>
        <taxon>Magnoliopsida</taxon>
        <taxon>Liliopsida</taxon>
        <taxon>Poales</taxon>
        <taxon>Poaceae</taxon>
        <taxon>BOP clade</taxon>
        <taxon>Oryzoideae</taxon>
        <taxon>Oryzeae</taxon>
        <taxon>Oryzinae</taxon>
        <taxon>Oryza</taxon>
    </lineage>
</organism>
<evidence type="ECO:0000313" key="3">
    <source>
        <dbReference type="Proteomes" id="UP000008022"/>
    </source>
</evidence>
<dbReference type="EnsemblPlants" id="ORUFI05G24690.1">
    <property type="protein sequence ID" value="ORUFI05G24690.1"/>
    <property type="gene ID" value="ORUFI05G24690"/>
</dbReference>
<keyword evidence="1" id="KW-0472">Membrane</keyword>
<keyword evidence="1" id="KW-1133">Transmembrane helix</keyword>
<dbReference type="HOGENOM" id="CLU_1498655_0_0_1"/>
<name>A0A0E0PQ51_ORYRU</name>
<reference evidence="2" key="2">
    <citation type="submission" date="2015-06" db="UniProtKB">
        <authorList>
            <consortium name="EnsemblPlants"/>
        </authorList>
    </citation>
    <scope>IDENTIFICATION</scope>
</reference>
<evidence type="ECO:0000256" key="1">
    <source>
        <dbReference type="SAM" id="Phobius"/>
    </source>
</evidence>
<reference evidence="3" key="1">
    <citation type="submission" date="2013-06" db="EMBL/GenBank/DDBJ databases">
        <authorList>
            <person name="Zhao Q."/>
        </authorList>
    </citation>
    <scope>NUCLEOTIDE SEQUENCE</scope>
    <source>
        <strain evidence="3">cv. W1943</strain>
    </source>
</reference>
<protein>
    <submittedName>
        <fullName evidence="2">Uncharacterized protein</fullName>
    </submittedName>
</protein>
<dbReference type="Proteomes" id="UP000008022">
    <property type="component" value="Unassembled WGS sequence"/>
</dbReference>
<keyword evidence="1" id="KW-0812">Transmembrane</keyword>
<evidence type="ECO:0000313" key="2">
    <source>
        <dbReference type="EnsemblPlants" id="ORUFI05G24690.1"/>
    </source>
</evidence>
<keyword evidence="3" id="KW-1185">Reference proteome</keyword>
<accession>A0A0E0PQ51</accession>
<proteinExistence type="predicted"/>
<sequence length="180" mass="19567">MDNLRKSDGLMSHGCEFSVSLAICWDCLNELPFVRFLLKDRIGGQPTTGGIAPLHQIKALLLSDGGGVMVTHAAMLLVLSYYTALLGPLVPRYTDRVFQLDLFVFARKAHEEPEGQIIPGRRTMKVILVAVPKVVSTTNRERATIPADFGSPSPSLTPRASLIVVHRAHPRGCPGRSLAA</sequence>